<dbReference type="Gramene" id="TraesJAG4A03G02200710.1">
    <property type="protein sequence ID" value="TraesJAG4A03G02200710.1.CDS1"/>
    <property type="gene ID" value="TraesJAG4A03G02200710"/>
</dbReference>
<dbReference type="Gramene" id="TraesLAC4A03G02153780.1">
    <property type="protein sequence ID" value="TraesLAC4A03G02153780.1.CDS1"/>
    <property type="gene ID" value="TraesLAC4A03G02153780"/>
</dbReference>
<organism evidence="2">
    <name type="scientific">Triticum aestivum</name>
    <name type="common">Wheat</name>
    <dbReference type="NCBI Taxonomy" id="4565"/>
    <lineage>
        <taxon>Eukaryota</taxon>
        <taxon>Viridiplantae</taxon>
        <taxon>Streptophyta</taxon>
        <taxon>Embryophyta</taxon>
        <taxon>Tracheophyta</taxon>
        <taxon>Spermatophyta</taxon>
        <taxon>Magnoliopsida</taxon>
        <taxon>Liliopsida</taxon>
        <taxon>Poales</taxon>
        <taxon>Poaceae</taxon>
        <taxon>BOP clade</taxon>
        <taxon>Pooideae</taxon>
        <taxon>Triticodae</taxon>
        <taxon>Triticeae</taxon>
        <taxon>Triticinae</taxon>
        <taxon>Triticum</taxon>
    </lineage>
</organism>
<dbReference type="Gramene" id="TraesCS4A03G1076100.1">
    <property type="protein sequence ID" value="TraesCS4A03G1076100.1.CDS1"/>
    <property type="gene ID" value="TraesCS4A03G1076100"/>
</dbReference>
<dbReference type="Gramene" id="TraesCS4A03G1076000.1">
    <property type="protein sequence ID" value="TraesCS4A03G1076000.1.CDS1"/>
    <property type="gene ID" value="TraesCS4A03G1076000"/>
</dbReference>
<name>A0A1D5X9T7_WHEAT</name>
<dbReference type="Gramene" id="TraesJAG4A03G02200660.1">
    <property type="protein sequence ID" value="TraesJAG4A03G02200660.1.CDS1"/>
    <property type="gene ID" value="TraesJAG4A03G02200660"/>
</dbReference>
<dbReference type="Gramene" id="TraesLAC4A03G02153810.1">
    <property type="protein sequence ID" value="TraesLAC4A03G02153810.1.CDS1"/>
    <property type="gene ID" value="TraesLAC4A03G02153810"/>
</dbReference>
<evidence type="ECO:0000313" key="2">
    <source>
        <dbReference type="EnsemblPlants" id="TraesCS4A02G433500.1.cds1"/>
    </source>
</evidence>
<dbReference type="Gramene" id="TraesSTA4A03G02196890.1">
    <property type="protein sequence ID" value="TraesSTA4A03G02196890.1.CDS1"/>
    <property type="gene ID" value="TraesSTA4A03G02196890"/>
</dbReference>
<evidence type="ECO:0000313" key="3">
    <source>
        <dbReference type="Proteomes" id="UP000019116"/>
    </source>
</evidence>
<keyword evidence="3" id="KW-1185">Reference proteome</keyword>
<dbReference type="EnsemblPlants" id="TraesCS4A02G433600.1">
    <property type="protein sequence ID" value="TraesCS4A02G433600.1.cds1"/>
    <property type="gene ID" value="TraesCS4A02G433600"/>
</dbReference>
<dbReference type="Gramene" id="TraesSYM4A03G02228250.1">
    <property type="protein sequence ID" value="TraesSYM4A03G02228250.1.CDS1"/>
    <property type="gene ID" value="TraesSYM4A03G02228250"/>
</dbReference>
<dbReference type="Gramene" id="TraesLAC4A03G02153830.1">
    <property type="protein sequence ID" value="TraesLAC4A03G02153830.1.CDS1"/>
    <property type="gene ID" value="TraesLAC4A03G02153830"/>
</dbReference>
<protein>
    <recommendedName>
        <fullName evidence="1">UBX domain-containing protein</fullName>
    </recommendedName>
</protein>
<dbReference type="Gramene" id="TraesRN4A0101114000.1">
    <property type="protein sequence ID" value="TraesRN4A0101114000.1"/>
    <property type="gene ID" value="TraesRN4A0101114000"/>
</dbReference>
<dbReference type="Gramene" id="TraesJAG4A03G02200700.1">
    <property type="protein sequence ID" value="TraesJAG4A03G02200700.1.CDS1"/>
    <property type="gene ID" value="TraesJAG4A03G02200700"/>
</dbReference>
<feature type="domain" description="UBX" evidence="1">
    <location>
        <begin position="63"/>
        <end position="147"/>
    </location>
</feature>
<dbReference type="Gramene" id="TraesRN4A0101114200.1">
    <property type="protein sequence ID" value="TraesRN4A0101114200.1"/>
    <property type="gene ID" value="TraesRN4A0101114200"/>
</dbReference>
<dbReference type="Gramene" id="TraesLAC4A03G02153760.1">
    <property type="protein sequence ID" value="TraesLAC4A03G02153760.1.CDS1"/>
    <property type="gene ID" value="TraesLAC4A03G02153760"/>
</dbReference>
<dbReference type="Gramene" id="TraesLDM4A03G02199460.1">
    <property type="protein sequence ID" value="TraesLDM4A03G02199460.1.CDS1"/>
    <property type="gene ID" value="TraesLDM4A03G02199460"/>
</dbReference>
<dbReference type="EnsemblPlants" id="TraesCS4A02G433500.1">
    <property type="protein sequence ID" value="TraesCS4A02G433500.1.cds1"/>
    <property type="gene ID" value="TraesCS4A02G433500"/>
</dbReference>
<dbReference type="AlphaFoldDB" id="A0A1D5X9T7"/>
<dbReference type="InterPro" id="IPR029071">
    <property type="entry name" value="Ubiquitin-like_domsf"/>
</dbReference>
<dbReference type="Gramene" id="TraesSTA4A03G02196830.1">
    <property type="protein sequence ID" value="TraesSTA4A03G02196830.1.CDS1"/>
    <property type="gene ID" value="TraesSTA4A03G02196830"/>
</dbReference>
<dbReference type="Gramene" id="TraesMAC4A03G02198310.1">
    <property type="protein sequence ID" value="TraesMAC4A03G02198310.1.CDS1"/>
    <property type="gene ID" value="TraesMAC4A03G02198310"/>
</dbReference>
<reference evidence="2" key="1">
    <citation type="submission" date="2018-08" db="EMBL/GenBank/DDBJ databases">
        <authorList>
            <person name="Rossello M."/>
        </authorList>
    </citation>
    <scope>NUCLEOTIDE SEQUENCE [LARGE SCALE GENOMIC DNA]</scope>
    <source>
        <strain evidence="2">cv. Chinese Spring</strain>
    </source>
</reference>
<reference evidence="2" key="2">
    <citation type="submission" date="2018-10" db="UniProtKB">
        <authorList>
            <consortium name="EnsemblPlants"/>
        </authorList>
    </citation>
    <scope>IDENTIFICATION</scope>
</reference>
<accession>A0A1D5X9T7</accession>
<dbReference type="Gramene" id="TraesSTA4A03G02196870.1">
    <property type="protein sequence ID" value="TraesSTA4A03G02196870.1.CDS1"/>
    <property type="gene ID" value="TraesSTA4A03G02196870"/>
</dbReference>
<dbReference type="Gramene" id="TraesSTA4A03G02196800.1">
    <property type="protein sequence ID" value="TraesSTA4A03G02196800.1.CDS1"/>
    <property type="gene ID" value="TraesSTA4A03G02196800"/>
</dbReference>
<dbReference type="PROSITE" id="PS50033">
    <property type="entry name" value="UBX"/>
    <property type="match status" value="1"/>
</dbReference>
<dbReference type="EnsemblPlants" id="TraesCS4A02G433400.1">
    <property type="protein sequence ID" value="TraesCS4A02G433400.1.cds1"/>
    <property type="gene ID" value="TraesCS4A02G433400"/>
</dbReference>
<dbReference type="Gramene" id="TraesROB_scaffold_808040_01G000100.1">
    <property type="protein sequence ID" value="TraesROB_scaffold_808040_01G000100.1"/>
    <property type="gene ID" value="TraesROB_scaffold_808040_01G000100"/>
</dbReference>
<evidence type="ECO:0000259" key="1">
    <source>
        <dbReference type="PROSITE" id="PS50033"/>
    </source>
</evidence>
<dbReference type="Gramene" id="TraesSTA4A03G02196780.1">
    <property type="protein sequence ID" value="TraesSTA4A03G02196780.1.CDS1"/>
    <property type="gene ID" value="TraesSTA4A03G02196780"/>
</dbReference>
<dbReference type="Gramene" id="TraesSTA4A03G02196850.1">
    <property type="protein sequence ID" value="TraesSTA4A03G02196850.1.CDS1"/>
    <property type="gene ID" value="TraesSTA4A03G02196850"/>
</dbReference>
<dbReference type="Gramene" id="TraesLDM4A03G02199040.1">
    <property type="protein sequence ID" value="TraesLDM4A03G02199040.1.CDS1"/>
    <property type="gene ID" value="TraesLDM4A03G02199040"/>
</dbReference>
<dbReference type="Gramene" id="TraesLAC4A03G02153740.1">
    <property type="protein sequence ID" value="TraesLAC4A03G02153740.1.CDS1"/>
    <property type="gene ID" value="TraesLAC4A03G02153740"/>
</dbReference>
<dbReference type="Gramene" id="TraesSYM4A03G02228230.1">
    <property type="protein sequence ID" value="TraesSYM4A03G02228230.1.CDS1"/>
    <property type="gene ID" value="TraesSYM4A03G02228230"/>
</dbReference>
<proteinExistence type="predicted"/>
<sequence length="150" mass="16023">MDVDQLMASFGAVTMHGSNRPQASVPAATVDELTAYFRAVTMHDSGAAAAVPVAPVDHDEPAMGEEACTLRVRLPDGQFICKTFGAGRPATALFRYCHSALTASYGAEVGMRPFRLLKLAGGATDEIRPEGSPLRDLGLHHCTVHLVFWV</sequence>
<dbReference type="Gramene" id="TraesMAC4A03G02198330.1">
    <property type="protein sequence ID" value="TraesMAC4A03G02198330.1.CDS1"/>
    <property type="gene ID" value="TraesMAC4A03G02198330"/>
</dbReference>
<dbReference type="Gramene" id="TraesJAG4A03G02200680.1">
    <property type="protein sequence ID" value="TraesJAG4A03G02200680.1.CDS1"/>
    <property type="gene ID" value="TraesJAG4A03G02200680"/>
</dbReference>
<dbReference type="Gramene" id="TraesCS4A02G433600.1">
    <property type="protein sequence ID" value="TraesCS4A02G433600.1.cds1"/>
    <property type="gene ID" value="TraesCS4A02G433600"/>
</dbReference>
<dbReference type="SUPFAM" id="SSF54236">
    <property type="entry name" value="Ubiquitin-like"/>
    <property type="match status" value="1"/>
</dbReference>
<dbReference type="Gramene" id="TraesJAG4A03G02200730.1">
    <property type="protein sequence ID" value="TraesJAG4A03G02200730.1.CDS1"/>
    <property type="gene ID" value="TraesJAG4A03G02200730"/>
</dbReference>
<dbReference type="Gramene" id="TraesRN4A0101114100.1">
    <property type="protein sequence ID" value="TraesRN4A0101114100.1"/>
    <property type="gene ID" value="TraesRN4A0101114100"/>
</dbReference>
<dbReference type="OrthoDB" id="718041at2759"/>
<dbReference type="Gramene" id="TraesWEE_scaffold_783344_01G000100.1">
    <property type="protein sequence ID" value="TraesWEE_scaffold_783344_01G000100.1"/>
    <property type="gene ID" value="TraesWEE_scaffold_783344_01G000100"/>
</dbReference>
<dbReference type="OMA" id="DCQFSAP"/>
<dbReference type="Gramene" id="TraesMAC4A03G02198350.1">
    <property type="protein sequence ID" value="TraesMAC4A03G02198350.1.CDS1"/>
    <property type="gene ID" value="TraesMAC4A03G02198350"/>
</dbReference>
<dbReference type="Gramene" id="TraesSTA4A03G02196820.1">
    <property type="protein sequence ID" value="TraesSTA4A03G02196820.1.CDS1"/>
    <property type="gene ID" value="TraesSTA4A03G02196820"/>
</dbReference>
<dbReference type="Gramene" id="TraesJAG4A03G02200640.1">
    <property type="protein sequence ID" value="TraesJAG4A03G02200640.1.CDS1"/>
    <property type="gene ID" value="TraesJAG4A03G02200640"/>
</dbReference>
<dbReference type="Gramene" id="TraesCS4A03G1075900.1">
    <property type="protein sequence ID" value="TraesCS4A03G1075900.1.CDS1"/>
    <property type="gene ID" value="TraesCS4A03G1075900"/>
</dbReference>
<dbReference type="Gramene" id="TraesSTA4A03G02196760.1">
    <property type="protein sequence ID" value="TraesSTA4A03G02196760.1.CDS1"/>
    <property type="gene ID" value="TraesSTA4A03G02196760"/>
</dbReference>
<dbReference type="Gramene" id="TraesCS4A02G433500.1">
    <property type="protein sequence ID" value="TraesCS4A02G433500.1.cds1"/>
    <property type="gene ID" value="TraesCS4A02G433500"/>
</dbReference>
<dbReference type="Gramene" id="TraesJUL4A03G02220650.1">
    <property type="protein sequence ID" value="TraesJUL4A03G02220650.1.CDS1"/>
    <property type="gene ID" value="TraesJUL4A03G02220650"/>
</dbReference>
<dbReference type="SMR" id="A0A1D5X9T7"/>
<dbReference type="Proteomes" id="UP000019116">
    <property type="component" value="Chromosome 4A"/>
</dbReference>
<dbReference type="STRING" id="4565.A0A1D5X9T7"/>
<dbReference type="Gramene" id="TraesARI4A03G02236360.1">
    <property type="protein sequence ID" value="TraesARI4A03G02236360.1.CDS1"/>
    <property type="gene ID" value="TraesARI4A03G02236360"/>
</dbReference>
<dbReference type="InterPro" id="IPR001012">
    <property type="entry name" value="UBX_dom"/>
</dbReference>
<dbReference type="Gramene" id="TraesLAC4A03G02153800.1">
    <property type="protein sequence ID" value="TraesLAC4A03G02153800.1.CDS1"/>
    <property type="gene ID" value="TraesLAC4A03G02153800"/>
</dbReference>
<dbReference type="Gramene" id="TraesCS4A02G433400.1">
    <property type="protein sequence ID" value="TraesCS4A02G433400.1.cds1"/>
    <property type="gene ID" value="TraesCS4A02G433400"/>
</dbReference>